<organism evidence="2">
    <name type="scientific">marine sediment metagenome</name>
    <dbReference type="NCBI Taxonomy" id="412755"/>
    <lineage>
        <taxon>unclassified sequences</taxon>
        <taxon>metagenomes</taxon>
        <taxon>ecological metagenomes</taxon>
    </lineage>
</organism>
<proteinExistence type="predicted"/>
<reference evidence="2" key="1">
    <citation type="journal article" date="2014" name="Front. Microbiol.">
        <title>High frequency of phylogenetically diverse reductive dehalogenase-homologous genes in deep subseafloor sedimentary metagenomes.</title>
        <authorList>
            <person name="Kawai M."/>
            <person name="Futagami T."/>
            <person name="Toyoda A."/>
            <person name="Takaki Y."/>
            <person name="Nishi S."/>
            <person name="Hori S."/>
            <person name="Arai W."/>
            <person name="Tsubouchi T."/>
            <person name="Morono Y."/>
            <person name="Uchiyama I."/>
            <person name="Ito T."/>
            <person name="Fujiyama A."/>
            <person name="Inagaki F."/>
            <person name="Takami H."/>
        </authorList>
    </citation>
    <scope>NUCLEOTIDE SEQUENCE</scope>
    <source>
        <strain evidence="2">Expedition CK06-06</strain>
    </source>
</reference>
<protein>
    <submittedName>
        <fullName evidence="2">Uncharacterized protein</fullName>
    </submittedName>
</protein>
<feature type="non-terminal residue" evidence="2">
    <location>
        <position position="1"/>
    </location>
</feature>
<comment type="caution">
    <text evidence="2">The sequence shown here is derived from an EMBL/GenBank/DDBJ whole genome shotgun (WGS) entry which is preliminary data.</text>
</comment>
<evidence type="ECO:0000313" key="2">
    <source>
        <dbReference type="EMBL" id="GAG99041.1"/>
    </source>
</evidence>
<feature type="region of interest" description="Disordered" evidence="1">
    <location>
        <begin position="43"/>
        <end position="101"/>
    </location>
</feature>
<dbReference type="AlphaFoldDB" id="X1DRN1"/>
<sequence length="101" mass="10560">TITAGIQAQVSVTTNALPDKITPEQPPVGISESTSTAEVLALPEKKSVSPTPMNTPALPSRSTTDGVLKTDDVLVLPPPTVQEESEIKTVEISTPPPSLFQ</sequence>
<gene>
    <name evidence="2" type="ORF">S01H4_47416</name>
</gene>
<evidence type="ECO:0000256" key="1">
    <source>
        <dbReference type="SAM" id="MobiDB-lite"/>
    </source>
</evidence>
<accession>X1DRN1</accession>
<name>X1DRN1_9ZZZZ</name>
<dbReference type="EMBL" id="BART01026616">
    <property type="protein sequence ID" value="GAG99041.1"/>
    <property type="molecule type" value="Genomic_DNA"/>
</dbReference>